<evidence type="ECO:0000313" key="4">
    <source>
        <dbReference type="Proteomes" id="UP000003039"/>
    </source>
</evidence>
<dbReference type="AlphaFoldDB" id="B7X4F2"/>
<comment type="caution">
    <text evidence="3">The sequence shown here is derived from an EMBL/GenBank/DDBJ whole genome shotgun (WGS) entry which is preliminary data.</text>
</comment>
<sequence>MPLDPKAVEMLAARAAVLPRTGTVPAQAMRDLHKALSARQPPGPAVAHVEDAVWPGPAGGIPVRLYRSAPAVPALIVYFHGGGWTVGSLDGWDTAMRRLALRSGCAVVSVDYRLAPEHPFPAGLNDALAAVRWAGEHVAELAGARVPLMVAGDSAGANLSTVVARLLRDEGTGPALAAQLLLYPSTDGDIEHERLRRFEPPSLTREEIAWYFDQVMPDRSQRLDPRFAPLRADDLSGLPPAFVGTVEDDLLREEAECYAQRLAEAGVPVQARVYRGTFHGFFTADRGLMPQSGQAIEDLSVFVEALLPPCSST</sequence>
<feature type="domain" description="Alpha/beta hydrolase fold-3" evidence="2">
    <location>
        <begin position="76"/>
        <end position="282"/>
    </location>
</feature>
<gene>
    <name evidence="3" type="ORF">CtesDRAFT_PD5450</name>
</gene>
<dbReference type="Gene3D" id="3.40.50.1820">
    <property type="entry name" value="alpha/beta hydrolase"/>
    <property type="match status" value="1"/>
</dbReference>
<evidence type="ECO:0000256" key="1">
    <source>
        <dbReference type="ARBA" id="ARBA00022801"/>
    </source>
</evidence>
<dbReference type="GO" id="GO:0016787">
    <property type="term" value="F:hydrolase activity"/>
    <property type="evidence" value="ECO:0007669"/>
    <property type="project" value="UniProtKB-KW"/>
</dbReference>
<dbReference type="Pfam" id="PF07859">
    <property type="entry name" value="Abhydrolase_3"/>
    <property type="match status" value="1"/>
</dbReference>
<keyword evidence="1 3" id="KW-0378">Hydrolase</keyword>
<protein>
    <submittedName>
        <fullName evidence="3">Alpha/beta hydrolase fold-3 domain protein</fullName>
    </submittedName>
</protein>
<evidence type="ECO:0000313" key="3">
    <source>
        <dbReference type="EMBL" id="EED70502.1"/>
    </source>
</evidence>
<organism evidence="3 4">
    <name type="scientific">Comamonas testosteroni (strain DSM 14576 / KF-1)</name>
    <name type="common">Pseudomonas testosteroni</name>
    <dbReference type="NCBI Taxonomy" id="399795"/>
    <lineage>
        <taxon>Bacteria</taxon>
        <taxon>Pseudomonadati</taxon>
        <taxon>Pseudomonadota</taxon>
        <taxon>Betaproteobacteria</taxon>
        <taxon>Burkholderiales</taxon>
        <taxon>Comamonadaceae</taxon>
        <taxon>Comamonas</taxon>
    </lineage>
</organism>
<dbReference type="InterPro" id="IPR013094">
    <property type="entry name" value="AB_hydrolase_3"/>
</dbReference>
<dbReference type="Proteomes" id="UP000003039">
    <property type="component" value="Unassembled WGS sequence"/>
</dbReference>
<name>B7X4F2_COMTK</name>
<reference evidence="3 4" key="1">
    <citation type="journal article" date="2004" name="Appl. Environ. Microbiol.">
        <title>Mineralization of individual congeners of linear alkylbenzenesulfonate by defined pairs of heterotrophic bacteria.</title>
        <authorList>
            <person name="Schleheck D."/>
            <person name="Knepper T.P."/>
            <person name="Fischer K."/>
            <person name="Cook A.M."/>
        </authorList>
    </citation>
    <scope>NUCLEOTIDE SEQUENCE [LARGE SCALE GENOMIC DNA]</scope>
    <source>
        <strain evidence="4">DSM 14576 / KF-1</strain>
    </source>
</reference>
<evidence type="ECO:0000259" key="2">
    <source>
        <dbReference type="Pfam" id="PF07859"/>
    </source>
</evidence>
<proteinExistence type="predicted"/>
<dbReference type="PANTHER" id="PTHR48081">
    <property type="entry name" value="AB HYDROLASE SUPERFAMILY PROTEIN C4A8.06C"/>
    <property type="match status" value="1"/>
</dbReference>
<dbReference type="EMBL" id="AAUJ02000001">
    <property type="protein sequence ID" value="EED70502.1"/>
    <property type="molecule type" value="Genomic_DNA"/>
</dbReference>
<dbReference type="InterPro" id="IPR029058">
    <property type="entry name" value="AB_hydrolase_fold"/>
</dbReference>
<accession>B7X4F2</accession>
<dbReference type="eggNOG" id="COG0657">
    <property type="taxonomic scope" value="Bacteria"/>
</dbReference>
<dbReference type="PANTHER" id="PTHR48081:SF8">
    <property type="entry name" value="ALPHA_BETA HYDROLASE FOLD-3 DOMAIN-CONTAINING PROTEIN-RELATED"/>
    <property type="match status" value="1"/>
</dbReference>
<dbReference type="OrthoDB" id="9794445at2"/>
<dbReference type="RefSeq" id="WP_003060806.1">
    <property type="nucleotide sequence ID" value="NZ_AAUJ02000001.1"/>
</dbReference>
<dbReference type="InterPro" id="IPR050300">
    <property type="entry name" value="GDXG_lipolytic_enzyme"/>
</dbReference>
<dbReference type="SUPFAM" id="SSF53474">
    <property type="entry name" value="alpha/beta-Hydrolases"/>
    <property type="match status" value="1"/>
</dbReference>